<evidence type="ECO:0000313" key="3">
    <source>
        <dbReference type="Proteomes" id="UP001165121"/>
    </source>
</evidence>
<gene>
    <name evidence="2" type="ORF">Pfra01_000386400</name>
</gene>
<dbReference type="OrthoDB" id="129404at2759"/>
<feature type="region of interest" description="Disordered" evidence="1">
    <location>
        <begin position="299"/>
        <end position="385"/>
    </location>
</feature>
<name>A0A9W6WR73_9STRA</name>
<dbReference type="AlphaFoldDB" id="A0A9W6WR73"/>
<dbReference type="EMBL" id="BSXT01000299">
    <property type="protein sequence ID" value="GMF23839.1"/>
    <property type="molecule type" value="Genomic_DNA"/>
</dbReference>
<evidence type="ECO:0000256" key="1">
    <source>
        <dbReference type="SAM" id="MobiDB-lite"/>
    </source>
</evidence>
<evidence type="ECO:0000313" key="2">
    <source>
        <dbReference type="EMBL" id="GMF23839.1"/>
    </source>
</evidence>
<protein>
    <submittedName>
        <fullName evidence="2">Unnamed protein product</fullName>
    </submittedName>
</protein>
<dbReference type="Proteomes" id="UP001165121">
    <property type="component" value="Unassembled WGS sequence"/>
</dbReference>
<reference evidence="2" key="1">
    <citation type="submission" date="2023-04" db="EMBL/GenBank/DDBJ databases">
        <title>Phytophthora fragariaefolia NBRC 109709.</title>
        <authorList>
            <person name="Ichikawa N."/>
            <person name="Sato H."/>
            <person name="Tonouchi N."/>
        </authorList>
    </citation>
    <scope>NUCLEOTIDE SEQUENCE</scope>
    <source>
        <strain evidence="2">NBRC 109709</strain>
    </source>
</reference>
<sequence>MAPVVDLAPVGAEPNSLRSALGILSTALERTGAYEALRADHAALQDAYLASTHRVEALEAELRGAAEAAPPFVRFFQQRYDILRNTLATMRTSLADCQNALAERLDNAREISEARERLALQQRVHEDAVKDFHDEIDQLEFQVAALKSSIVAASTHSSRSIQLLEAEVAKGRADRETMAVELQQSCDTNRVLEASQLALESSVSKLCRQVDALERRAGGLRDVRDRQRDLLQARLQRTEAARDWLRDEVDCLTAKLSTATDEMHRAVASRNQVATVLSARNDPPAESSENEVLAVLARTRSAQRRRDRADSRGSTPSRLIAIDDSGESDSADRTELTGPASVPASTPAIPTSANGRSRACAARGRDPSEGNPGGEKITCGEPNNSGAGHNQLVSDAALASLPVTRIPRDRLLPGYRARRQYQASEVAPWPLSDVLACSALEMPVDSFFRRFSCPLGWLYPRRSQTSTPSQTTWFDSVVTGGNLTALLSRQPCEALNSPIVPMSFDMMGEFEALVTAHIAFEDEHRPTYWKSTHVMPISPAMREATPALAQYYTAR</sequence>
<proteinExistence type="predicted"/>
<organism evidence="2 3">
    <name type="scientific">Phytophthora fragariaefolia</name>
    <dbReference type="NCBI Taxonomy" id="1490495"/>
    <lineage>
        <taxon>Eukaryota</taxon>
        <taxon>Sar</taxon>
        <taxon>Stramenopiles</taxon>
        <taxon>Oomycota</taxon>
        <taxon>Peronosporomycetes</taxon>
        <taxon>Peronosporales</taxon>
        <taxon>Peronosporaceae</taxon>
        <taxon>Phytophthora</taxon>
    </lineage>
</organism>
<keyword evidence="3" id="KW-1185">Reference proteome</keyword>
<comment type="caution">
    <text evidence="2">The sequence shown here is derived from an EMBL/GenBank/DDBJ whole genome shotgun (WGS) entry which is preliminary data.</text>
</comment>
<accession>A0A9W6WR73</accession>